<reference evidence="2 3" key="1">
    <citation type="submission" date="2024-04" db="EMBL/GenBank/DDBJ databases">
        <title>Draft genome sequence of Sessilibacter corallicola NBRC 116591.</title>
        <authorList>
            <person name="Miyakawa T."/>
            <person name="Kusuya Y."/>
            <person name="Miura T."/>
        </authorList>
    </citation>
    <scope>NUCLEOTIDE SEQUENCE [LARGE SCALE GENOMIC DNA]</scope>
    <source>
        <strain evidence="2 3">KU-00831-HH</strain>
    </source>
</reference>
<dbReference type="PANTHER" id="PTHR38684">
    <property type="entry name" value="PROTEIN AMPE"/>
    <property type="match status" value="1"/>
</dbReference>
<feature type="transmembrane region" description="Helical" evidence="1">
    <location>
        <begin position="191"/>
        <end position="212"/>
    </location>
</feature>
<feature type="transmembrane region" description="Helical" evidence="1">
    <location>
        <begin position="71"/>
        <end position="88"/>
    </location>
</feature>
<keyword evidence="3" id="KW-1185">Reference proteome</keyword>
<sequence length="283" mass="32582">MILITLVGALLLVQIWGSGKPFHKDAWFFQWIDRVNQWEIFEANSYVKILFVILLPVIFVLLVIGALEHIVSVLGLLAAIAVLTYSFGRGEFNSLSKSYIAAYRQSDWDGAISQAKFLEVNVHQIEPDDWSDLNHQMVVALAYRGFERMFAVIFWLLLGGVAGALAYRLLALYKAETDSNDDFEKLDKILWLFEWIPVRIFGLSMALTGNFASCFYRWKQHFWCSEQNSIRLLIYYVESALNVTKNDIENPKCGEKELNELTQLYSRTLILWVCAIAVWSLVF</sequence>
<dbReference type="InterPro" id="IPR031347">
    <property type="entry name" value="AmpE"/>
</dbReference>
<feature type="transmembrane region" description="Helical" evidence="1">
    <location>
        <begin position="46"/>
        <end position="64"/>
    </location>
</feature>
<dbReference type="RefSeq" id="WP_233088779.1">
    <property type="nucleotide sequence ID" value="NZ_BAABWN010000003.1"/>
</dbReference>
<evidence type="ECO:0000313" key="2">
    <source>
        <dbReference type="EMBL" id="GAA6167172.1"/>
    </source>
</evidence>
<feature type="transmembrane region" description="Helical" evidence="1">
    <location>
        <begin position="149"/>
        <end position="170"/>
    </location>
</feature>
<gene>
    <name evidence="2" type="primary">ampE</name>
    <name evidence="2" type="ORF">NBRC116591_09820</name>
</gene>
<dbReference type="EMBL" id="BAABWN010000003">
    <property type="protein sequence ID" value="GAA6167172.1"/>
    <property type="molecule type" value="Genomic_DNA"/>
</dbReference>
<organism evidence="2 3">
    <name type="scientific">Sessilibacter corallicola</name>
    <dbReference type="NCBI Taxonomy" id="2904075"/>
    <lineage>
        <taxon>Bacteria</taxon>
        <taxon>Pseudomonadati</taxon>
        <taxon>Pseudomonadota</taxon>
        <taxon>Gammaproteobacteria</taxon>
        <taxon>Cellvibrionales</taxon>
        <taxon>Cellvibrionaceae</taxon>
        <taxon>Sessilibacter</taxon>
    </lineage>
</organism>
<evidence type="ECO:0000256" key="1">
    <source>
        <dbReference type="SAM" id="Phobius"/>
    </source>
</evidence>
<dbReference type="PANTHER" id="PTHR38684:SF1">
    <property type="entry name" value="PROTEIN AMPE"/>
    <property type="match status" value="1"/>
</dbReference>
<accession>A0ABQ0A697</accession>
<protein>
    <submittedName>
        <fullName evidence="2">Regulatory signaling modulator protein AmpE</fullName>
    </submittedName>
</protein>
<keyword evidence="1" id="KW-0472">Membrane</keyword>
<proteinExistence type="predicted"/>
<evidence type="ECO:0000313" key="3">
    <source>
        <dbReference type="Proteomes" id="UP001465153"/>
    </source>
</evidence>
<dbReference type="InterPro" id="IPR052966">
    <property type="entry name" value="Beta-lactamase_Reg"/>
</dbReference>
<name>A0ABQ0A697_9GAMM</name>
<keyword evidence="1" id="KW-0812">Transmembrane</keyword>
<dbReference type="Pfam" id="PF17113">
    <property type="entry name" value="AmpE"/>
    <property type="match status" value="1"/>
</dbReference>
<keyword evidence="1" id="KW-1133">Transmembrane helix</keyword>
<comment type="caution">
    <text evidence="2">The sequence shown here is derived from an EMBL/GenBank/DDBJ whole genome shotgun (WGS) entry which is preliminary data.</text>
</comment>
<dbReference type="Proteomes" id="UP001465153">
    <property type="component" value="Unassembled WGS sequence"/>
</dbReference>